<protein>
    <submittedName>
        <fullName evidence="1">Uncharacterized protein</fullName>
    </submittedName>
</protein>
<name>A0A6A4GF84_9AGAR</name>
<sequence>MVHEVVPVVYTENRRLKGAIWLLKTALAVERTRVKKLQDDLNRKDIISLINGRVVQEVKKAPNHAPNHGYPYPSRTRGKIPAPYPSVNSWVGMGGYPDSQIHASPYAQCKTRAPISDPHVTQNFKGIEACILHGCTETQDILGDFGS</sequence>
<keyword evidence="2" id="KW-1185">Reference proteome</keyword>
<evidence type="ECO:0000313" key="2">
    <source>
        <dbReference type="Proteomes" id="UP000799118"/>
    </source>
</evidence>
<accession>A0A6A4GF84</accession>
<evidence type="ECO:0000313" key="1">
    <source>
        <dbReference type="EMBL" id="KAE9384100.1"/>
    </source>
</evidence>
<gene>
    <name evidence="1" type="ORF">BT96DRAFT_1008433</name>
</gene>
<dbReference type="Proteomes" id="UP000799118">
    <property type="component" value="Unassembled WGS sequence"/>
</dbReference>
<dbReference type="EMBL" id="ML770224">
    <property type="protein sequence ID" value="KAE9384100.1"/>
    <property type="molecule type" value="Genomic_DNA"/>
</dbReference>
<reference evidence="1" key="1">
    <citation type="journal article" date="2019" name="Environ. Microbiol.">
        <title>Fungal ecological strategies reflected in gene transcription - a case study of two litter decomposers.</title>
        <authorList>
            <person name="Barbi F."/>
            <person name="Kohler A."/>
            <person name="Barry K."/>
            <person name="Baskaran P."/>
            <person name="Daum C."/>
            <person name="Fauchery L."/>
            <person name="Ihrmark K."/>
            <person name="Kuo A."/>
            <person name="LaButti K."/>
            <person name="Lipzen A."/>
            <person name="Morin E."/>
            <person name="Grigoriev I.V."/>
            <person name="Henrissat B."/>
            <person name="Lindahl B."/>
            <person name="Martin F."/>
        </authorList>
    </citation>
    <scope>NUCLEOTIDE SEQUENCE</scope>
    <source>
        <strain evidence="1">JB14</strain>
    </source>
</reference>
<proteinExistence type="predicted"/>
<dbReference type="AlphaFoldDB" id="A0A6A4GF84"/>
<organism evidence="1 2">
    <name type="scientific">Gymnopus androsaceus JB14</name>
    <dbReference type="NCBI Taxonomy" id="1447944"/>
    <lineage>
        <taxon>Eukaryota</taxon>
        <taxon>Fungi</taxon>
        <taxon>Dikarya</taxon>
        <taxon>Basidiomycota</taxon>
        <taxon>Agaricomycotina</taxon>
        <taxon>Agaricomycetes</taxon>
        <taxon>Agaricomycetidae</taxon>
        <taxon>Agaricales</taxon>
        <taxon>Marasmiineae</taxon>
        <taxon>Omphalotaceae</taxon>
        <taxon>Gymnopus</taxon>
    </lineage>
</organism>